<dbReference type="EMBL" id="BX569692">
    <property type="protein sequence ID" value="CAE07653.1"/>
    <property type="molecule type" value="Genomic_DNA"/>
</dbReference>
<dbReference type="eggNOG" id="ENOG50308WB">
    <property type="taxonomic scope" value="Bacteria"/>
</dbReference>
<organism evidence="1 2">
    <name type="scientific">Parasynechococcus marenigrum (strain WH8102)</name>
    <dbReference type="NCBI Taxonomy" id="84588"/>
    <lineage>
        <taxon>Bacteria</taxon>
        <taxon>Bacillati</taxon>
        <taxon>Cyanobacteriota</taxon>
        <taxon>Cyanophyceae</taxon>
        <taxon>Synechococcales</taxon>
        <taxon>Prochlorococcaceae</taxon>
        <taxon>Parasynechococcus</taxon>
        <taxon>Parasynechococcus marenigrum</taxon>
    </lineage>
</organism>
<evidence type="ECO:0000313" key="1">
    <source>
        <dbReference type="EMBL" id="CAE07653.1"/>
    </source>
</evidence>
<protein>
    <submittedName>
        <fullName evidence="1">Uncharacterized protein</fullName>
    </submittedName>
</protein>
<name>Q7U748_PARMW</name>
<keyword evidence="2" id="KW-1185">Reference proteome</keyword>
<dbReference type="HOGENOM" id="CLU_155948_2_0_3"/>
<dbReference type="InterPro" id="IPR021453">
    <property type="entry name" value="DUF3104"/>
</dbReference>
<proteinExistence type="predicted"/>
<evidence type="ECO:0000313" key="2">
    <source>
        <dbReference type="Proteomes" id="UP000001422"/>
    </source>
</evidence>
<reference evidence="1 2" key="1">
    <citation type="journal article" date="2003" name="Nature">
        <title>The genome of a motile marine Synechococcus.</title>
        <authorList>
            <person name="Palenik B."/>
            <person name="Brahamsha B."/>
            <person name="Larimer F."/>
            <person name="Land M."/>
            <person name="Hauser L."/>
            <person name="Chain P."/>
            <person name="Lamerdin J."/>
            <person name="Regala W."/>
            <person name="Allen E.A."/>
            <person name="McCarren J."/>
            <person name="Paulsen I."/>
            <person name="Dufresne A."/>
            <person name="Partensky F."/>
            <person name="Webb E."/>
            <person name="Waterbury J."/>
        </authorList>
    </citation>
    <scope>NUCLEOTIDE SEQUENCE [LARGE SCALE GENOMIC DNA]</scope>
    <source>
        <strain evidence="1 2">WH8102</strain>
    </source>
</reference>
<accession>Q7U748</accession>
<dbReference type="RefSeq" id="WP_011128003.1">
    <property type="nucleotide sequence ID" value="NC_005070.1"/>
</dbReference>
<dbReference type="Proteomes" id="UP000001422">
    <property type="component" value="Chromosome"/>
</dbReference>
<dbReference type="KEGG" id="syw:SYNW1138"/>
<dbReference type="AlphaFoldDB" id="Q7U748"/>
<sequence>MSVDHASAVAAPKSDPVFLHVKAGMTVIVTDTDGAWRMADVIWVDGGARNPKVPTLFQVADVDTGVINWINADLVTHIVPRV</sequence>
<gene>
    <name evidence="1" type="ordered locus">SYNW1138</name>
</gene>
<dbReference type="Pfam" id="PF11302">
    <property type="entry name" value="DUF3104"/>
    <property type="match status" value="1"/>
</dbReference>